<evidence type="ECO:0000313" key="1">
    <source>
        <dbReference type="EMBL" id="QOY89513.1"/>
    </source>
</evidence>
<protein>
    <submittedName>
        <fullName evidence="1">Uncharacterized protein</fullName>
    </submittedName>
</protein>
<name>A0A7S7SM42_PALFE</name>
<dbReference type="KEGG" id="pfer:IRI77_06055"/>
<evidence type="ECO:0000313" key="2">
    <source>
        <dbReference type="Proteomes" id="UP000593892"/>
    </source>
</evidence>
<accession>A0A7S7SM42</accession>
<proteinExistence type="predicted"/>
<dbReference type="Proteomes" id="UP000593892">
    <property type="component" value="Chromosome"/>
</dbReference>
<reference evidence="1 2" key="1">
    <citation type="submission" date="2020-10" db="EMBL/GenBank/DDBJ databases">
        <title>Complete genome sequence of Paludibaculum fermentans P105T, a facultatively anaerobic acidobacterium capable of dissimilatory Fe(III) reduction.</title>
        <authorList>
            <person name="Dedysh S.N."/>
            <person name="Beletsky A.V."/>
            <person name="Kulichevskaya I.S."/>
            <person name="Mardanov A.V."/>
            <person name="Ravin N.V."/>
        </authorList>
    </citation>
    <scope>NUCLEOTIDE SEQUENCE [LARGE SCALE GENOMIC DNA]</scope>
    <source>
        <strain evidence="1 2">P105</strain>
    </source>
</reference>
<organism evidence="1 2">
    <name type="scientific">Paludibaculum fermentans</name>
    <dbReference type="NCBI Taxonomy" id="1473598"/>
    <lineage>
        <taxon>Bacteria</taxon>
        <taxon>Pseudomonadati</taxon>
        <taxon>Acidobacteriota</taxon>
        <taxon>Terriglobia</taxon>
        <taxon>Bryobacterales</taxon>
        <taxon>Bryobacteraceae</taxon>
        <taxon>Paludibaculum</taxon>
    </lineage>
</organism>
<dbReference type="RefSeq" id="WP_194451175.1">
    <property type="nucleotide sequence ID" value="NZ_CP063849.1"/>
</dbReference>
<dbReference type="AlphaFoldDB" id="A0A7S7SM42"/>
<keyword evidence="2" id="KW-1185">Reference proteome</keyword>
<sequence>MRALWRFPLILGLGAFALRAEVPGTKECSGALADFEALLVGSHAGESSRVEAALVLRFAREGLRLQRQDLVRPAGVRLRRWLDGSRGAVPVAERLDLEAAVQALAACSNWVSDPAVRRGWGTVRAEVFITPEGAPDSRQEAQIPAEGTMLFVGEVQVARTGRDGVAEFPYPAGSHVVQAMRFPYYASDATVAVASGEKTRVRMTLDSGKEIAAYSHPFIDELQDGVLPGGLDSFHVGFAFDEDGRIAVLDGFTSVTATDDRSSAQYDLTGDCAARDGRITVRITKKFAEFLAKAQGRVSLDVYAWTAEEWPHRDAIRFVYGGVLLPGAGLLKEAPDLPWDLRIGYHSRDGLTKYVRCDGSGCDVRGLPNGVVSIGVITAHAAFSMESVEISEEFPLRAVAERVAAQGRAESGPK</sequence>
<gene>
    <name evidence="1" type="ORF">IRI77_06055</name>
</gene>
<dbReference type="EMBL" id="CP063849">
    <property type="protein sequence ID" value="QOY89513.1"/>
    <property type="molecule type" value="Genomic_DNA"/>
</dbReference>